<dbReference type="AlphaFoldDB" id="A0AAE0AW58"/>
<protein>
    <recommendedName>
        <fullName evidence="1">RNase H type-1 domain-containing protein</fullName>
    </recommendedName>
</protein>
<proteinExistence type="predicted"/>
<reference evidence="2" key="1">
    <citation type="journal article" date="2023" name="Plant J.">
        <title>Genome sequences and population genomics provide insights into the demographic history, inbreeding, and mutation load of two 'living fossil' tree species of Dipteronia.</title>
        <authorList>
            <person name="Feng Y."/>
            <person name="Comes H.P."/>
            <person name="Chen J."/>
            <person name="Zhu S."/>
            <person name="Lu R."/>
            <person name="Zhang X."/>
            <person name="Li P."/>
            <person name="Qiu J."/>
            <person name="Olsen K.M."/>
            <person name="Qiu Y."/>
        </authorList>
    </citation>
    <scope>NUCLEOTIDE SEQUENCE</scope>
    <source>
        <strain evidence="2">NBL</strain>
    </source>
</reference>
<organism evidence="2 3">
    <name type="scientific">Dipteronia sinensis</name>
    <dbReference type="NCBI Taxonomy" id="43782"/>
    <lineage>
        <taxon>Eukaryota</taxon>
        <taxon>Viridiplantae</taxon>
        <taxon>Streptophyta</taxon>
        <taxon>Embryophyta</taxon>
        <taxon>Tracheophyta</taxon>
        <taxon>Spermatophyta</taxon>
        <taxon>Magnoliopsida</taxon>
        <taxon>eudicotyledons</taxon>
        <taxon>Gunneridae</taxon>
        <taxon>Pentapetalae</taxon>
        <taxon>rosids</taxon>
        <taxon>malvids</taxon>
        <taxon>Sapindales</taxon>
        <taxon>Sapindaceae</taxon>
        <taxon>Hippocastanoideae</taxon>
        <taxon>Acereae</taxon>
        <taxon>Dipteronia</taxon>
    </lineage>
</organism>
<dbReference type="InterPro" id="IPR052929">
    <property type="entry name" value="RNase_H-like_EbsB-rel"/>
</dbReference>
<dbReference type="PANTHER" id="PTHR47074">
    <property type="entry name" value="BNAC02G40300D PROTEIN"/>
    <property type="match status" value="1"/>
</dbReference>
<dbReference type="Pfam" id="PF13456">
    <property type="entry name" value="RVT_3"/>
    <property type="match status" value="1"/>
</dbReference>
<dbReference type="PANTHER" id="PTHR47074:SF11">
    <property type="entry name" value="REVERSE TRANSCRIPTASE-LIKE PROTEIN"/>
    <property type="match status" value="1"/>
</dbReference>
<dbReference type="EMBL" id="JANJYJ010000002">
    <property type="protein sequence ID" value="KAK3224988.1"/>
    <property type="molecule type" value="Genomic_DNA"/>
</dbReference>
<name>A0AAE0AW58_9ROSI</name>
<accession>A0AAE0AW58</accession>
<evidence type="ECO:0000313" key="3">
    <source>
        <dbReference type="Proteomes" id="UP001281410"/>
    </source>
</evidence>
<dbReference type="GO" id="GO:0003676">
    <property type="term" value="F:nucleic acid binding"/>
    <property type="evidence" value="ECO:0007669"/>
    <property type="project" value="InterPro"/>
</dbReference>
<comment type="caution">
    <text evidence="2">The sequence shown here is derived from an EMBL/GenBank/DDBJ whole genome shotgun (WGS) entry which is preliminary data.</text>
</comment>
<sequence length="132" mass="14110">MPAVVKAPITWSPPQVGTLKLNSDASVRHGSQRCGEGLLLAKELKLKISCVELDACNIVAMVSSGVAIPGASEFVCADVMVLFKVVEVLSYQSISRTGNRVAHNLATLAMSSMEDFLWQNVCLSSIFPCLVV</sequence>
<evidence type="ECO:0000259" key="1">
    <source>
        <dbReference type="Pfam" id="PF13456"/>
    </source>
</evidence>
<dbReference type="Proteomes" id="UP001281410">
    <property type="component" value="Unassembled WGS sequence"/>
</dbReference>
<feature type="domain" description="RNase H type-1" evidence="1">
    <location>
        <begin position="36"/>
        <end position="108"/>
    </location>
</feature>
<evidence type="ECO:0000313" key="2">
    <source>
        <dbReference type="EMBL" id="KAK3224988.1"/>
    </source>
</evidence>
<dbReference type="GO" id="GO:0004523">
    <property type="term" value="F:RNA-DNA hybrid ribonuclease activity"/>
    <property type="evidence" value="ECO:0007669"/>
    <property type="project" value="InterPro"/>
</dbReference>
<dbReference type="InterPro" id="IPR002156">
    <property type="entry name" value="RNaseH_domain"/>
</dbReference>
<keyword evidence="3" id="KW-1185">Reference proteome</keyword>
<gene>
    <name evidence="2" type="ORF">Dsin_004850</name>
</gene>